<sequence>MKQPIPNPPTSFSRQSGVSLIEALVAVLVTALGILGILGMQMRTMVNTQTAVRQAQAIRLIENLSERMRMNPNSFAQSTASNYVIGWQHTIPATSCSGGCASDVLARFDIQEWRQDVRDALPLADANVFLVNDEASVSAGNRRQIGVMISWRESQSAENASDTAFNRYFQLSSRNAAGETITCPTGRTCHLQFIQLSARCTANTNSGTARPYCGDGSVKRI</sequence>
<dbReference type="InterPro" id="IPR013362">
    <property type="entry name" value="Pilus_4_PilV"/>
</dbReference>
<dbReference type="Pfam" id="PF22150">
    <property type="entry name" value="Tt1218-like"/>
    <property type="match status" value="1"/>
</dbReference>
<reference evidence="3 4" key="1">
    <citation type="submission" date="2017-08" db="EMBL/GenBank/DDBJ databases">
        <title>WGS of Clinical strains of the CDC Group NO-1 linked to zoonotic infections in humans.</title>
        <authorList>
            <person name="Bernier A.-M."/>
            <person name="Bernard K."/>
        </authorList>
    </citation>
    <scope>NUCLEOTIDE SEQUENCE [LARGE SCALE GENOMIC DNA]</scope>
    <source>
        <strain evidence="3 4">NML03-0146</strain>
    </source>
</reference>
<gene>
    <name evidence="3" type="primary">pilV</name>
    <name evidence="3" type="ORF">CK620_00445</name>
</gene>
<dbReference type="InterPro" id="IPR054402">
    <property type="entry name" value="Tt1218-like_dom"/>
</dbReference>
<dbReference type="PROSITE" id="PS00409">
    <property type="entry name" value="PROKAR_NTER_METHYL"/>
    <property type="match status" value="1"/>
</dbReference>
<evidence type="ECO:0000259" key="2">
    <source>
        <dbReference type="Pfam" id="PF22150"/>
    </source>
</evidence>
<name>A0A2A2ADH3_9BURK</name>
<keyword evidence="1" id="KW-0472">Membrane</keyword>
<keyword evidence="1" id="KW-1133">Transmembrane helix</keyword>
<organism evidence="3 4">
    <name type="scientific">Vandammella animalimorsus</name>
    <dbReference type="NCBI Taxonomy" id="2029117"/>
    <lineage>
        <taxon>Bacteria</taxon>
        <taxon>Pseudomonadati</taxon>
        <taxon>Pseudomonadota</taxon>
        <taxon>Betaproteobacteria</taxon>
        <taxon>Burkholderiales</taxon>
        <taxon>Comamonadaceae</taxon>
        <taxon>Vandammella</taxon>
    </lineage>
</organism>
<feature type="domain" description="Type IV pilin Tt1218-like" evidence="2">
    <location>
        <begin position="40"/>
        <end position="110"/>
    </location>
</feature>
<keyword evidence="1" id="KW-0812">Transmembrane</keyword>
<accession>A0A2A2ADH3</accession>
<proteinExistence type="predicted"/>
<comment type="caution">
    <text evidence="3">The sequence shown here is derived from an EMBL/GenBank/DDBJ whole genome shotgun (WGS) entry which is preliminary data.</text>
</comment>
<feature type="transmembrane region" description="Helical" evidence="1">
    <location>
        <begin position="20"/>
        <end position="40"/>
    </location>
</feature>
<dbReference type="NCBIfam" id="TIGR02523">
    <property type="entry name" value="type_IV_pilV"/>
    <property type="match status" value="1"/>
</dbReference>
<dbReference type="Proteomes" id="UP000217999">
    <property type="component" value="Unassembled WGS sequence"/>
</dbReference>
<dbReference type="InterPro" id="IPR012902">
    <property type="entry name" value="N_methyl_site"/>
</dbReference>
<protein>
    <submittedName>
        <fullName evidence="3">Type IV pilus modification protein PilV</fullName>
    </submittedName>
</protein>
<evidence type="ECO:0000256" key="1">
    <source>
        <dbReference type="SAM" id="Phobius"/>
    </source>
</evidence>
<dbReference type="AlphaFoldDB" id="A0A2A2ADH3"/>
<dbReference type="RefSeq" id="WP_095548671.1">
    <property type="nucleotide sequence ID" value="NZ_NSJF01000001.1"/>
</dbReference>
<evidence type="ECO:0000313" key="3">
    <source>
        <dbReference type="EMBL" id="PAT35788.1"/>
    </source>
</evidence>
<dbReference type="EMBL" id="NSJF01000001">
    <property type="protein sequence ID" value="PAT35788.1"/>
    <property type="molecule type" value="Genomic_DNA"/>
</dbReference>
<evidence type="ECO:0000313" key="4">
    <source>
        <dbReference type="Proteomes" id="UP000217999"/>
    </source>
</evidence>